<comment type="subcellular location">
    <subcellularLocation>
        <location evidence="2">Cell membrane</location>
        <topology evidence="2">Multi-pass membrane protein</topology>
    </subcellularLocation>
</comment>
<keyword evidence="5" id="KW-0813">Transport</keyword>
<feature type="transmembrane region" description="Helical" evidence="10">
    <location>
        <begin position="122"/>
        <end position="140"/>
    </location>
</feature>
<dbReference type="InterPro" id="IPR006419">
    <property type="entry name" value="NMN_transpt_PnuC"/>
</dbReference>
<feature type="transmembrane region" description="Helical" evidence="10">
    <location>
        <begin position="147"/>
        <end position="163"/>
    </location>
</feature>
<comment type="similarity">
    <text evidence="3">Belongs to the nicotinamide ribonucleoside (NR) uptake permease (TC 4.B.1) family.</text>
</comment>
<dbReference type="Proteomes" id="UP000294830">
    <property type="component" value="Unassembled WGS sequence"/>
</dbReference>
<sequence length="201" mass="23513">MLAWIIANYVELIGATLGLLFLYLEIKENVWLWPVGLLSSAFYVAIFFSAKFYADMGLQLYYVLISIYGWYRWWRGSGEGEPDNLPIVRLNGRLAVALSLIATLLFFGIAEILKRYTDSPVPYWDSFTTSLGIVATWMLAKKIIDMWWIWVIANFVSLCLYYWKGLYPSVVLFFFYTVMSVVGYYSWRKRLAEQQVAYDRI</sequence>
<evidence type="ECO:0000313" key="12">
    <source>
        <dbReference type="Proteomes" id="UP000294830"/>
    </source>
</evidence>
<feature type="transmembrane region" description="Helical" evidence="10">
    <location>
        <begin position="31"/>
        <end position="50"/>
    </location>
</feature>
<keyword evidence="7 10" id="KW-0812">Transmembrane</keyword>
<evidence type="ECO:0000256" key="10">
    <source>
        <dbReference type="SAM" id="Phobius"/>
    </source>
</evidence>
<accession>A0A4R2EHL3</accession>
<evidence type="ECO:0000256" key="7">
    <source>
        <dbReference type="ARBA" id="ARBA00022692"/>
    </source>
</evidence>
<name>A0A4R2EHL3_9BACT</name>
<dbReference type="NCBIfam" id="TIGR01528">
    <property type="entry name" value="NMN_trans_PnuC"/>
    <property type="match status" value="1"/>
</dbReference>
<proteinExistence type="inferred from homology"/>
<reference evidence="11 12" key="1">
    <citation type="submission" date="2019-03" db="EMBL/GenBank/DDBJ databases">
        <title>Genomic Encyclopedia of Archaeal and Bacterial Type Strains, Phase II (KMG-II): from individual species to whole genera.</title>
        <authorList>
            <person name="Goeker M."/>
        </authorList>
    </citation>
    <scope>NUCLEOTIDE SEQUENCE [LARGE SCALE GENOMIC DNA]</scope>
    <source>
        <strain evidence="11 12">RL-C</strain>
    </source>
</reference>
<keyword evidence="9 10" id="KW-0472">Membrane</keyword>
<evidence type="ECO:0000256" key="3">
    <source>
        <dbReference type="ARBA" id="ARBA00006669"/>
    </source>
</evidence>
<evidence type="ECO:0000256" key="1">
    <source>
        <dbReference type="ARBA" id="ARBA00002672"/>
    </source>
</evidence>
<gene>
    <name evidence="11" type="ORF">CLV25_10844</name>
</gene>
<evidence type="ECO:0000256" key="4">
    <source>
        <dbReference type="ARBA" id="ARBA00017522"/>
    </source>
</evidence>
<dbReference type="RefSeq" id="WP_131839404.1">
    <property type="nucleotide sequence ID" value="NZ_SLWB01000008.1"/>
</dbReference>
<evidence type="ECO:0000256" key="2">
    <source>
        <dbReference type="ARBA" id="ARBA00004651"/>
    </source>
</evidence>
<dbReference type="OrthoDB" id="9791248at2"/>
<comment type="function">
    <text evidence="1">Required for nicotinamide riboside transport across the inner membrane.</text>
</comment>
<feature type="transmembrane region" description="Helical" evidence="10">
    <location>
        <begin position="6"/>
        <end position="24"/>
    </location>
</feature>
<keyword evidence="8 10" id="KW-1133">Transmembrane helix</keyword>
<evidence type="ECO:0000256" key="9">
    <source>
        <dbReference type="ARBA" id="ARBA00023136"/>
    </source>
</evidence>
<evidence type="ECO:0000256" key="5">
    <source>
        <dbReference type="ARBA" id="ARBA00022448"/>
    </source>
</evidence>
<evidence type="ECO:0000256" key="8">
    <source>
        <dbReference type="ARBA" id="ARBA00022989"/>
    </source>
</evidence>
<dbReference type="GO" id="GO:0034257">
    <property type="term" value="F:nicotinamide riboside transmembrane transporter activity"/>
    <property type="evidence" value="ECO:0007669"/>
    <property type="project" value="InterPro"/>
</dbReference>
<dbReference type="AlphaFoldDB" id="A0A4R2EHL3"/>
<protein>
    <recommendedName>
        <fullName evidence="4">Nicotinamide riboside transporter PnuC</fullName>
    </recommendedName>
</protein>
<dbReference type="Pfam" id="PF04973">
    <property type="entry name" value="NMN_transporter"/>
    <property type="match status" value="1"/>
</dbReference>
<keyword evidence="12" id="KW-1185">Reference proteome</keyword>
<organism evidence="11 12">
    <name type="scientific">Acetobacteroides hydrogenigenes</name>
    <dbReference type="NCBI Taxonomy" id="979970"/>
    <lineage>
        <taxon>Bacteria</taxon>
        <taxon>Pseudomonadati</taxon>
        <taxon>Bacteroidota</taxon>
        <taxon>Bacteroidia</taxon>
        <taxon>Bacteroidales</taxon>
        <taxon>Rikenellaceae</taxon>
        <taxon>Acetobacteroides</taxon>
    </lineage>
</organism>
<feature type="transmembrane region" description="Helical" evidence="10">
    <location>
        <begin position="56"/>
        <end position="74"/>
    </location>
</feature>
<feature type="transmembrane region" description="Helical" evidence="10">
    <location>
        <begin position="94"/>
        <end position="110"/>
    </location>
</feature>
<feature type="transmembrane region" description="Helical" evidence="10">
    <location>
        <begin position="169"/>
        <end position="187"/>
    </location>
</feature>
<keyword evidence="6" id="KW-1003">Cell membrane</keyword>
<evidence type="ECO:0000256" key="6">
    <source>
        <dbReference type="ARBA" id="ARBA00022475"/>
    </source>
</evidence>
<dbReference type="PANTHER" id="PTHR36122">
    <property type="entry name" value="NICOTINAMIDE RIBOSIDE TRANSPORTER PNUC"/>
    <property type="match status" value="1"/>
</dbReference>
<dbReference type="EMBL" id="SLWB01000008">
    <property type="protein sequence ID" value="TCN66706.1"/>
    <property type="molecule type" value="Genomic_DNA"/>
</dbReference>
<dbReference type="GO" id="GO:0005886">
    <property type="term" value="C:plasma membrane"/>
    <property type="evidence" value="ECO:0007669"/>
    <property type="project" value="UniProtKB-SubCell"/>
</dbReference>
<evidence type="ECO:0000313" key="11">
    <source>
        <dbReference type="EMBL" id="TCN66706.1"/>
    </source>
</evidence>
<comment type="caution">
    <text evidence="11">The sequence shown here is derived from an EMBL/GenBank/DDBJ whole genome shotgun (WGS) entry which is preliminary data.</text>
</comment>
<dbReference type="PANTHER" id="PTHR36122:SF2">
    <property type="entry name" value="NICOTINAMIDE RIBOSIDE TRANSPORTER PNUC"/>
    <property type="match status" value="1"/>
</dbReference>